<accession>A0A6L8W774</accession>
<comment type="caution">
    <text evidence="1">The sequence shown here is derived from an EMBL/GenBank/DDBJ whole genome shotgun (WGS) entry which is preliminary data.</text>
</comment>
<proteinExistence type="predicted"/>
<dbReference type="Pfam" id="PF09839">
    <property type="entry name" value="DUF2066"/>
    <property type="match status" value="1"/>
</dbReference>
<reference evidence="1 2" key="1">
    <citation type="submission" date="2019-12" db="EMBL/GenBank/DDBJ databases">
        <title>Snethiella sp. nov. sp. isolated from sea sand.</title>
        <authorList>
            <person name="Kim J."/>
            <person name="Jeong S.E."/>
            <person name="Jung H.S."/>
            <person name="Jeon C.O."/>
        </authorList>
    </citation>
    <scope>NUCLEOTIDE SEQUENCE [LARGE SCALE GENOMIC DNA]</scope>
    <source>
        <strain evidence="1 2">DP05</strain>
    </source>
</reference>
<gene>
    <name evidence="1" type="ORF">GQE98_06755</name>
</gene>
<dbReference type="RefSeq" id="WP_161314928.1">
    <property type="nucleotide sequence ID" value="NZ_WTUW01000002.1"/>
</dbReference>
<evidence type="ECO:0000313" key="2">
    <source>
        <dbReference type="Proteomes" id="UP000476030"/>
    </source>
</evidence>
<dbReference type="Proteomes" id="UP000476030">
    <property type="component" value="Unassembled WGS sequence"/>
</dbReference>
<dbReference type="EMBL" id="WTUW01000002">
    <property type="protein sequence ID" value="MZR30334.1"/>
    <property type="molecule type" value="Genomic_DNA"/>
</dbReference>
<protein>
    <submittedName>
        <fullName evidence="1">DUF2066 domain-containing protein</fullName>
    </submittedName>
</protein>
<evidence type="ECO:0000313" key="1">
    <source>
        <dbReference type="EMBL" id="MZR30334.1"/>
    </source>
</evidence>
<keyword evidence="2" id="KW-1185">Reference proteome</keyword>
<dbReference type="InterPro" id="IPR018642">
    <property type="entry name" value="DUF2066"/>
</dbReference>
<organism evidence="1 2">
    <name type="scientific">Sneathiella litorea</name>
    <dbReference type="NCBI Taxonomy" id="2606216"/>
    <lineage>
        <taxon>Bacteria</taxon>
        <taxon>Pseudomonadati</taxon>
        <taxon>Pseudomonadota</taxon>
        <taxon>Alphaproteobacteria</taxon>
        <taxon>Sneathiellales</taxon>
        <taxon>Sneathiellaceae</taxon>
        <taxon>Sneathiella</taxon>
    </lineage>
</organism>
<sequence>MTDTQLNPIFSRFIASAIVVFCLAGGISVGHAADSFYVVRDIGVDETASSAAAARTVAVQKGQKRAFNALLRRLVPEPYYNSLPVLDDAAITPMVASFQVANERTSAKRYLADLTYEFKRDDIRRLLRMNSLPFSESFGKPVLVLPVFLADDRAYLWDYPNPWRTVWVDIIDYGLRPQEPDALRDDWAQPFLRPVIVPADSLENMKAISVQQALNMDVVALEKLQKDYGAAELQVISAAVRTDSDGTLFLDVTQNVIGQNAPAALQTYKGSEDEEGLMQSVVFDLLGRLQEDWKRQNVLDFSVENILAVTTRIGNLADWLAVQEKVQGLSAVSATTVKDLSVNSAFWHIRFVGSMDQLVAALDRRDLALVDQGGYWTLNQK</sequence>
<dbReference type="AlphaFoldDB" id="A0A6L8W774"/>
<name>A0A6L8W774_9PROT</name>